<dbReference type="PIRSF" id="PIRSF006648">
    <property type="entry name" value="DrrB"/>
    <property type="match status" value="1"/>
</dbReference>
<keyword evidence="4 5" id="KW-0472">Membrane</keyword>
<dbReference type="PANTHER" id="PTHR43229:SF2">
    <property type="entry name" value="NODULATION PROTEIN J"/>
    <property type="match status" value="1"/>
</dbReference>
<sequence length="290" mass="30958">MATPSIATERRSPRANPSTWGAALNGIITLWYRDVLHFTRDRARIIGSFAQPILFLFIFGTGLSASIGPLGGGGAGQEGVSYVQFIFPGIIAMAVLFTAVFSGIAIVWDREFGFLKEVLVAPLPRWAIAIGKALGGATTAMVQGILMLIFAPFVGVSLSLGNVAGLIPVMFLTAFALSSLGLLIAVSMKSMQGFQLIMNFLMMPLFFLSGALFPLQNLPGWLTAFTRINPVSYGVDAIRHLVLGTGSPAAEQLGLTVLGVRMTPLLDMMVVLAFGMVMIALAVRRFSVQE</sequence>
<proteinExistence type="inferred from homology"/>
<dbReference type="RefSeq" id="WP_012872610.1">
    <property type="nucleotide sequence ID" value="NC_013523.1"/>
</dbReference>
<dbReference type="PROSITE" id="PS51012">
    <property type="entry name" value="ABC_TM2"/>
    <property type="match status" value="1"/>
</dbReference>
<dbReference type="GO" id="GO:0140359">
    <property type="term" value="F:ABC-type transporter activity"/>
    <property type="evidence" value="ECO:0007669"/>
    <property type="project" value="InterPro"/>
</dbReference>
<keyword evidence="5" id="KW-1003">Cell membrane</keyword>
<evidence type="ECO:0000256" key="2">
    <source>
        <dbReference type="ARBA" id="ARBA00022692"/>
    </source>
</evidence>
<reference evidence="8" key="1">
    <citation type="submission" date="2009-11" db="EMBL/GenBank/DDBJ databases">
        <title>The complete chromosome 1 of Sphaerobacter thermophilus DSM 20745.</title>
        <authorList>
            <person name="Lucas S."/>
            <person name="Copeland A."/>
            <person name="Lapidus A."/>
            <person name="Glavina del Rio T."/>
            <person name="Dalin E."/>
            <person name="Tice H."/>
            <person name="Bruce D."/>
            <person name="Goodwin L."/>
            <person name="Pitluck S."/>
            <person name="Kyrpides N."/>
            <person name="Mavromatis K."/>
            <person name="Ivanova N."/>
            <person name="Mikhailova N."/>
            <person name="LaButti K.M."/>
            <person name="Clum A."/>
            <person name="Sun H.I."/>
            <person name="Brettin T."/>
            <person name="Detter J.C."/>
            <person name="Han C."/>
            <person name="Larimer F."/>
            <person name="Land M."/>
            <person name="Hauser L."/>
            <person name="Markowitz V."/>
            <person name="Cheng J.F."/>
            <person name="Hugenholtz P."/>
            <person name="Woyke T."/>
            <person name="Wu D."/>
            <person name="Steenblock K."/>
            <person name="Schneider S."/>
            <person name="Pukall R."/>
            <person name="Goeker M."/>
            <person name="Klenk H.P."/>
            <person name="Eisen J.A."/>
        </authorList>
    </citation>
    <scope>NUCLEOTIDE SEQUENCE [LARGE SCALE GENOMIC DNA]</scope>
    <source>
        <strain evidence="8">ATCC 49802 / DSM 20745 / S 6022</strain>
    </source>
</reference>
<accession>D1C612</accession>
<evidence type="ECO:0000256" key="5">
    <source>
        <dbReference type="RuleBase" id="RU361157"/>
    </source>
</evidence>
<dbReference type="InterPro" id="IPR047817">
    <property type="entry name" value="ABC2_TM_bact-type"/>
</dbReference>
<evidence type="ECO:0000256" key="1">
    <source>
        <dbReference type="ARBA" id="ARBA00004141"/>
    </source>
</evidence>
<feature type="transmembrane region" description="Helical" evidence="5">
    <location>
        <begin position="45"/>
        <end position="65"/>
    </location>
</feature>
<organism evidence="7 8">
    <name type="scientific">Sphaerobacter thermophilus (strain ATCC 49802 / DSM 20745 / KCCM 41009 / NCIMB 13125 / S 6022)</name>
    <dbReference type="NCBI Taxonomy" id="479434"/>
    <lineage>
        <taxon>Bacteria</taxon>
        <taxon>Pseudomonadati</taxon>
        <taxon>Thermomicrobiota</taxon>
        <taxon>Thermomicrobia</taxon>
        <taxon>Sphaerobacterales</taxon>
        <taxon>Sphaerobacterineae</taxon>
        <taxon>Sphaerobacteraceae</taxon>
        <taxon>Sphaerobacter</taxon>
    </lineage>
</organism>
<dbReference type="InterPro" id="IPR013525">
    <property type="entry name" value="ABC2_TM"/>
</dbReference>
<keyword evidence="5" id="KW-0813">Transport</keyword>
<dbReference type="STRING" id="479434.Sthe_2138"/>
<dbReference type="HOGENOM" id="CLU_039483_2_3_0"/>
<feature type="transmembrane region" description="Helical" evidence="5">
    <location>
        <begin position="196"/>
        <end position="215"/>
    </location>
</feature>
<dbReference type="InParanoid" id="D1C612"/>
<dbReference type="KEGG" id="sti:Sthe_2138"/>
<dbReference type="InterPro" id="IPR051784">
    <property type="entry name" value="Nod_factor_ABC_transporter"/>
</dbReference>
<dbReference type="GO" id="GO:0043190">
    <property type="term" value="C:ATP-binding cassette (ABC) transporter complex"/>
    <property type="evidence" value="ECO:0007669"/>
    <property type="project" value="InterPro"/>
</dbReference>
<name>D1C612_SPHTD</name>
<dbReference type="AlphaFoldDB" id="D1C612"/>
<feature type="transmembrane region" description="Helical" evidence="5">
    <location>
        <begin position="163"/>
        <end position="184"/>
    </location>
</feature>
<keyword evidence="2 5" id="KW-0812">Transmembrane</keyword>
<dbReference type="eggNOG" id="COG0842">
    <property type="taxonomic scope" value="Bacteria"/>
</dbReference>
<keyword evidence="8" id="KW-1185">Reference proteome</keyword>
<dbReference type="PANTHER" id="PTHR43229">
    <property type="entry name" value="NODULATION PROTEIN J"/>
    <property type="match status" value="1"/>
</dbReference>
<dbReference type="PRINTS" id="PR00164">
    <property type="entry name" value="ABC2TRNSPORT"/>
</dbReference>
<evidence type="ECO:0000259" key="6">
    <source>
        <dbReference type="PROSITE" id="PS51012"/>
    </source>
</evidence>
<dbReference type="EMBL" id="CP001823">
    <property type="protein sequence ID" value="ACZ39564.1"/>
    <property type="molecule type" value="Genomic_DNA"/>
</dbReference>
<reference evidence="7 8" key="2">
    <citation type="journal article" date="2010" name="Stand. Genomic Sci.">
        <title>Complete genome sequence of Desulfohalobium retbaense type strain (HR(100)).</title>
        <authorList>
            <person name="Spring S."/>
            <person name="Nolan M."/>
            <person name="Lapidus A."/>
            <person name="Glavina Del Rio T."/>
            <person name="Copeland A."/>
            <person name="Tice H."/>
            <person name="Cheng J.F."/>
            <person name="Lucas S."/>
            <person name="Land M."/>
            <person name="Chen F."/>
            <person name="Bruce D."/>
            <person name="Goodwin L."/>
            <person name="Pitluck S."/>
            <person name="Ivanova N."/>
            <person name="Mavromatis K."/>
            <person name="Mikhailova N."/>
            <person name="Pati A."/>
            <person name="Chen A."/>
            <person name="Palaniappan K."/>
            <person name="Hauser L."/>
            <person name="Chang Y.J."/>
            <person name="Jeffries C.D."/>
            <person name="Munk C."/>
            <person name="Kiss H."/>
            <person name="Chain P."/>
            <person name="Han C."/>
            <person name="Brettin T."/>
            <person name="Detter J.C."/>
            <person name="Schuler E."/>
            <person name="Goker M."/>
            <person name="Rohde M."/>
            <person name="Bristow J."/>
            <person name="Eisen J.A."/>
            <person name="Markowitz V."/>
            <person name="Hugenholtz P."/>
            <person name="Kyrpides N.C."/>
            <person name="Klenk H.P."/>
        </authorList>
    </citation>
    <scope>NUCLEOTIDE SEQUENCE [LARGE SCALE GENOMIC DNA]</scope>
    <source>
        <strain evidence="8">ATCC 49802 / DSM 20745 / S 6022</strain>
    </source>
</reference>
<dbReference type="Proteomes" id="UP000002027">
    <property type="component" value="Chromosome 1"/>
</dbReference>
<evidence type="ECO:0000313" key="8">
    <source>
        <dbReference type="Proteomes" id="UP000002027"/>
    </source>
</evidence>
<keyword evidence="3 5" id="KW-1133">Transmembrane helix</keyword>
<feature type="transmembrane region" description="Helical" evidence="5">
    <location>
        <begin position="265"/>
        <end position="283"/>
    </location>
</feature>
<feature type="domain" description="ABC transmembrane type-2" evidence="6">
    <location>
        <begin position="43"/>
        <end position="289"/>
    </location>
</feature>
<comment type="similarity">
    <text evidence="5">Belongs to the ABC-2 integral membrane protein family.</text>
</comment>
<evidence type="ECO:0000313" key="7">
    <source>
        <dbReference type="EMBL" id="ACZ39564.1"/>
    </source>
</evidence>
<dbReference type="Pfam" id="PF01061">
    <property type="entry name" value="ABC2_membrane"/>
    <property type="match status" value="1"/>
</dbReference>
<feature type="transmembrane region" description="Helical" evidence="5">
    <location>
        <begin position="85"/>
        <end position="108"/>
    </location>
</feature>
<feature type="transmembrane region" description="Helical" evidence="5">
    <location>
        <begin position="129"/>
        <end position="151"/>
    </location>
</feature>
<evidence type="ECO:0000256" key="4">
    <source>
        <dbReference type="ARBA" id="ARBA00023136"/>
    </source>
</evidence>
<gene>
    <name evidence="7" type="ordered locus">Sthe_2138</name>
</gene>
<dbReference type="InterPro" id="IPR000412">
    <property type="entry name" value="ABC_2_transport"/>
</dbReference>
<evidence type="ECO:0000256" key="3">
    <source>
        <dbReference type="ARBA" id="ARBA00022989"/>
    </source>
</evidence>
<protein>
    <recommendedName>
        <fullName evidence="5">Transport permease protein</fullName>
    </recommendedName>
</protein>
<comment type="subcellular location">
    <subcellularLocation>
        <location evidence="5">Cell membrane</location>
        <topology evidence="5">Multi-pass membrane protein</topology>
    </subcellularLocation>
    <subcellularLocation>
        <location evidence="1">Membrane</location>
        <topology evidence="1">Multi-pass membrane protein</topology>
    </subcellularLocation>
</comment>